<dbReference type="InterPro" id="IPR001202">
    <property type="entry name" value="WW_dom"/>
</dbReference>
<dbReference type="CDD" id="cd20406">
    <property type="entry name" value="Tudor_Agenet_AtDUF_rpt2_4"/>
    <property type="match status" value="1"/>
</dbReference>
<dbReference type="InterPro" id="IPR036020">
    <property type="entry name" value="WW_dom_sf"/>
</dbReference>
<feature type="compositionally biased region" description="Polar residues" evidence="4">
    <location>
        <begin position="447"/>
        <end position="462"/>
    </location>
</feature>
<dbReference type="PANTHER" id="PTHR31917">
    <property type="entry name" value="AGENET DOMAIN-CONTAINING PROTEIN-RELATED"/>
    <property type="match status" value="1"/>
</dbReference>
<evidence type="ECO:0000259" key="5">
    <source>
        <dbReference type="PROSITE" id="PS50020"/>
    </source>
</evidence>
<reference evidence="6" key="2">
    <citation type="submission" date="2022-03" db="EMBL/GenBank/DDBJ databases">
        <title>Draft title - Genomic analysis of global carrot germplasm unveils the trajectory of domestication and the origin of high carotenoid orange carrot.</title>
        <authorList>
            <person name="Iorizzo M."/>
            <person name="Ellison S."/>
            <person name="Senalik D."/>
            <person name="Macko-Podgorni A."/>
            <person name="Grzebelus D."/>
            <person name="Bostan H."/>
            <person name="Rolling W."/>
            <person name="Curaba J."/>
            <person name="Simon P."/>
        </authorList>
    </citation>
    <scope>NUCLEOTIDE SEQUENCE</scope>
    <source>
        <tissue evidence="6">Leaf</tissue>
    </source>
</reference>
<feature type="compositionally biased region" description="Basic residues" evidence="4">
    <location>
        <begin position="413"/>
        <end position="423"/>
    </location>
</feature>
<protein>
    <recommendedName>
        <fullName evidence="5">WW domain-containing protein</fullName>
    </recommendedName>
</protein>
<feature type="compositionally biased region" description="Basic residues" evidence="4">
    <location>
        <begin position="358"/>
        <end position="370"/>
    </location>
</feature>
<evidence type="ECO:0000313" key="6">
    <source>
        <dbReference type="EMBL" id="WOG89665.1"/>
    </source>
</evidence>
<evidence type="ECO:0000256" key="4">
    <source>
        <dbReference type="SAM" id="MobiDB-lite"/>
    </source>
</evidence>
<dbReference type="PANTHER" id="PTHR31917:SF147">
    <property type="entry name" value="AGENET DOMAIN-CONTAINING PROTEIN"/>
    <property type="match status" value="1"/>
</dbReference>
<feature type="compositionally biased region" description="Basic and acidic residues" evidence="4">
    <location>
        <begin position="253"/>
        <end position="267"/>
    </location>
</feature>
<feature type="compositionally biased region" description="Polar residues" evidence="4">
    <location>
        <begin position="72"/>
        <end position="85"/>
    </location>
</feature>
<dbReference type="InterPro" id="IPR007930">
    <property type="entry name" value="DUF724"/>
</dbReference>
<feature type="compositionally biased region" description="Basic and acidic residues" evidence="4">
    <location>
        <begin position="464"/>
        <end position="479"/>
    </location>
</feature>
<dbReference type="SMART" id="SM00743">
    <property type="entry name" value="Agenet"/>
    <property type="match status" value="2"/>
</dbReference>
<evidence type="ECO:0000313" key="7">
    <source>
        <dbReference type="Proteomes" id="UP000077755"/>
    </source>
</evidence>
<reference evidence="6" key="1">
    <citation type="journal article" date="2016" name="Nat. Genet.">
        <title>A high-quality carrot genome assembly provides new insights into carotenoid accumulation and asterid genome evolution.</title>
        <authorList>
            <person name="Iorizzo M."/>
            <person name="Ellison S."/>
            <person name="Senalik D."/>
            <person name="Zeng P."/>
            <person name="Satapoomin P."/>
            <person name="Huang J."/>
            <person name="Bowman M."/>
            <person name="Iovene M."/>
            <person name="Sanseverino W."/>
            <person name="Cavagnaro P."/>
            <person name="Yildiz M."/>
            <person name="Macko-Podgorni A."/>
            <person name="Moranska E."/>
            <person name="Grzebelus E."/>
            <person name="Grzebelus D."/>
            <person name="Ashrafi H."/>
            <person name="Zheng Z."/>
            <person name="Cheng S."/>
            <person name="Spooner D."/>
            <person name="Van Deynze A."/>
            <person name="Simon P."/>
        </authorList>
    </citation>
    <scope>NUCLEOTIDE SEQUENCE</scope>
    <source>
        <tissue evidence="6">Leaf</tissue>
    </source>
</reference>
<dbReference type="Pfam" id="PF05266">
    <property type="entry name" value="DUF724"/>
    <property type="match status" value="1"/>
</dbReference>
<gene>
    <name evidence="6" type="ORF">DCAR_0208903</name>
</gene>
<feature type="compositionally biased region" description="Basic and acidic residues" evidence="4">
    <location>
        <begin position="316"/>
        <end position="327"/>
    </location>
</feature>
<dbReference type="SUPFAM" id="SSF51045">
    <property type="entry name" value="WW domain"/>
    <property type="match status" value="1"/>
</dbReference>
<dbReference type="Proteomes" id="UP000077755">
    <property type="component" value="Chromosome 2"/>
</dbReference>
<dbReference type="SMART" id="SM00456">
    <property type="entry name" value="WW"/>
    <property type="match status" value="1"/>
</dbReference>
<dbReference type="Pfam" id="PF05641">
    <property type="entry name" value="Agenet"/>
    <property type="match status" value="1"/>
</dbReference>
<dbReference type="InterPro" id="IPR008395">
    <property type="entry name" value="Agenet-like_dom"/>
</dbReference>
<dbReference type="PROSITE" id="PS01159">
    <property type="entry name" value="WW_DOMAIN_1"/>
    <property type="match status" value="1"/>
</dbReference>
<evidence type="ECO:0000256" key="1">
    <source>
        <dbReference type="ARBA" id="ARBA00022448"/>
    </source>
</evidence>
<feature type="compositionally biased region" description="Basic and acidic residues" evidence="4">
    <location>
        <begin position="87"/>
        <end position="103"/>
    </location>
</feature>
<organism evidence="6 7">
    <name type="scientific">Daucus carota subsp. sativus</name>
    <name type="common">Carrot</name>
    <dbReference type="NCBI Taxonomy" id="79200"/>
    <lineage>
        <taxon>Eukaryota</taxon>
        <taxon>Viridiplantae</taxon>
        <taxon>Streptophyta</taxon>
        <taxon>Embryophyta</taxon>
        <taxon>Tracheophyta</taxon>
        <taxon>Spermatophyta</taxon>
        <taxon>Magnoliopsida</taxon>
        <taxon>eudicotyledons</taxon>
        <taxon>Gunneridae</taxon>
        <taxon>Pentapetalae</taxon>
        <taxon>asterids</taxon>
        <taxon>campanulids</taxon>
        <taxon>Apiales</taxon>
        <taxon>Apiaceae</taxon>
        <taxon>Apioideae</taxon>
        <taxon>Scandiceae</taxon>
        <taxon>Daucinae</taxon>
        <taxon>Daucus</taxon>
        <taxon>Daucus sect. Daucus</taxon>
    </lineage>
</organism>
<feature type="region of interest" description="Disordered" evidence="4">
    <location>
        <begin position="347"/>
        <end position="374"/>
    </location>
</feature>
<dbReference type="InterPro" id="IPR014002">
    <property type="entry name" value="Agenet_dom_plant"/>
</dbReference>
<dbReference type="Gene3D" id="2.20.70.10">
    <property type="match status" value="1"/>
</dbReference>
<sequence>MAAITANIRYAPEDPSLPKPWRGLIDGKTGYIYFWNPETNVTQYQKPGTIQVKPDSSDKCVTVATCSSVQAQHSSQVPNQELTTIDGNDRNGRGSDGCGERSDQSVTGWMFREGTAVEVSFQKENFNVWHVGTVMKATVNDKCLVKYQCPGGDNEHKIQEFAYSPNIRPSPPSLEDNDYLLLEKVEAYFECCWWSGKIRRLLEDRRYIVGIEHAKKEMTFEHANLRPCMVWTDGKWINEKYDKRPGVLTRQSENSDKQQKWAEEHQDQNGFVSAEKRDNGGVHVEEIVDKECLTKEVDVPDKEAKGARSARNCDLSVKKDEKKQSSEQEIHTVNVCLPRQKLVNRCIKGSTEGDNSSKRKRGRPKALPKKKQIDEAKLSAEDCVISTAVDEIPNNGDLCGSTKKNLAVITSNRKLRSRGRRPNRMVSRTANTPLLDDQAGETDPSKIVNQPDNSGSNGQAEMSRTVDSDSRYEECNKSDNVKDDNVMIDEVGDINDDQPLSTWLNELPPSNDKGCELGTPAIVGIDSMENDSLPFVKCSPLWKNIDSMELYKTQKPHFSPLVKSREEIREGLAIGVLVNFSNLVENTSKLQFSSDIAIIERSLETLPEFESHGFDVKKVRSCLTQLLSKKKQAEELQKEYEDIRNELSNSDYEGKLDEEINQLYQKFREIEKKLVEAKLKKETREKTLSALQSRRDVVAKTVQSLEAEFINVAGSLYGK</sequence>
<name>A0AAF0WKB9_DAUCS</name>
<feature type="region of interest" description="Disordered" evidence="4">
    <location>
        <begin position="247"/>
        <end position="267"/>
    </location>
</feature>
<dbReference type="EMBL" id="CP093344">
    <property type="protein sequence ID" value="WOG89665.1"/>
    <property type="molecule type" value="Genomic_DNA"/>
</dbReference>
<keyword evidence="7" id="KW-1185">Reference proteome</keyword>
<dbReference type="PROSITE" id="PS50020">
    <property type="entry name" value="WW_DOMAIN_2"/>
    <property type="match status" value="1"/>
</dbReference>
<accession>A0AAF0WKB9</accession>
<feature type="domain" description="WW" evidence="5">
    <location>
        <begin position="15"/>
        <end position="49"/>
    </location>
</feature>
<feature type="region of interest" description="Disordered" evidence="4">
    <location>
        <begin position="303"/>
        <end position="327"/>
    </location>
</feature>
<keyword evidence="2" id="KW-0341">Growth regulation</keyword>
<feature type="region of interest" description="Disordered" evidence="4">
    <location>
        <begin position="410"/>
        <end position="479"/>
    </location>
</feature>
<feature type="coiled-coil region" evidence="3">
    <location>
        <begin position="623"/>
        <end position="708"/>
    </location>
</feature>
<evidence type="ECO:0000256" key="3">
    <source>
        <dbReference type="SAM" id="Coils"/>
    </source>
</evidence>
<proteinExistence type="predicted"/>
<keyword evidence="3" id="KW-0175">Coiled coil</keyword>
<dbReference type="AlphaFoldDB" id="A0AAF0WKB9"/>
<dbReference type="Pfam" id="PF00397">
    <property type="entry name" value="WW"/>
    <property type="match status" value="1"/>
</dbReference>
<feature type="region of interest" description="Disordered" evidence="4">
    <location>
        <begin position="72"/>
        <end position="104"/>
    </location>
</feature>
<evidence type="ECO:0000256" key="2">
    <source>
        <dbReference type="ARBA" id="ARBA00022604"/>
    </source>
</evidence>
<dbReference type="CDD" id="cd00201">
    <property type="entry name" value="WW"/>
    <property type="match status" value="1"/>
</dbReference>
<keyword evidence="1" id="KW-0813">Transport</keyword>